<organism evidence="1 2">
    <name type="scientific">Cirrhinus molitorella</name>
    <name type="common">mud carp</name>
    <dbReference type="NCBI Taxonomy" id="172907"/>
    <lineage>
        <taxon>Eukaryota</taxon>
        <taxon>Metazoa</taxon>
        <taxon>Chordata</taxon>
        <taxon>Craniata</taxon>
        <taxon>Vertebrata</taxon>
        <taxon>Euteleostomi</taxon>
        <taxon>Actinopterygii</taxon>
        <taxon>Neopterygii</taxon>
        <taxon>Teleostei</taxon>
        <taxon>Ostariophysi</taxon>
        <taxon>Cypriniformes</taxon>
        <taxon>Cyprinidae</taxon>
        <taxon>Labeoninae</taxon>
        <taxon>Labeonini</taxon>
        <taxon>Cirrhinus</taxon>
    </lineage>
</organism>
<evidence type="ECO:0000313" key="1">
    <source>
        <dbReference type="EMBL" id="KAL1261538.1"/>
    </source>
</evidence>
<proteinExistence type="predicted"/>
<dbReference type="EMBL" id="JAYMGO010000014">
    <property type="protein sequence ID" value="KAL1261538.1"/>
    <property type="molecule type" value="Genomic_DNA"/>
</dbReference>
<accession>A0ABR3M8V8</accession>
<comment type="caution">
    <text evidence="1">The sequence shown here is derived from an EMBL/GenBank/DDBJ whole genome shotgun (WGS) entry which is preliminary data.</text>
</comment>
<keyword evidence="2" id="KW-1185">Reference proteome</keyword>
<evidence type="ECO:0000313" key="2">
    <source>
        <dbReference type="Proteomes" id="UP001558613"/>
    </source>
</evidence>
<reference evidence="1 2" key="1">
    <citation type="submission" date="2023-09" db="EMBL/GenBank/DDBJ databases">
        <authorList>
            <person name="Wang M."/>
        </authorList>
    </citation>
    <scope>NUCLEOTIDE SEQUENCE [LARGE SCALE GENOMIC DNA]</scope>
    <source>
        <strain evidence="1">GT-2023</strain>
        <tissue evidence="1">Liver</tissue>
    </source>
</reference>
<sequence>MCKNPPVVLSSVYRPSSRDLSVFLSVCLSFSLSTFTVPLFKPDSVFSLTAKTDNWVAKPLQNRTVLNLPPKWKLLLDGDLKCQLFWVRSEKETCWFRLSNIRRVSGSLAERRHRFGGFSLFSCFPIIFPF</sequence>
<dbReference type="Proteomes" id="UP001558613">
    <property type="component" value="Unassembled WGS sequence"/>
</dbReference>
<protein>
    <submittedName>
        <fullName evidence="1">Uncharacterized protein</fullName>
    </submittedName>
</protein>
<name>A0ABR3M8V8_9TELE</name>
<gene>
    <name evidence="1" type="ORF">QQF64_006803</name>
</gene>